<keyword evidence="2" id="KW-1185">Reference proteome</keyword>
<accession>A0ACB8W0V5</accession>
<sequence length="373" mass="42003">MMSVSLKCDVCYSYSSTLKLSHLRTSQLIRNIRMAVWDTKILWGFMFLLTGAVSQRVFNPFPAVNYPPPVCAVRGSTVTLPCSFTPPRSITEGGREVQIEIIRVRWCQNHLICQSTTPSVYDSSSVTNGPRYKYLGDKTGNCTLQITNIQKEDNATFRFRMEANDDRASFIEQSGVRVTVIGPTCDTADKLLAVRLVLFALHTVLIVIVASIVIKRTCQGENSSCCSRKLKHETVQHIWANDLNLFFNRFDQASAPPQKHRTPFKELNSYRPVALTHLMKRDWSSSICARWPQFVRVQGFESDRLLCSTGAPQGTVLAPFLFTLYTADFSYNTPSCHLQKFSDDSAVVGLITDGDRRSFLPAAVRLYNKQNAC</sequence>
<dbReference type="EMBL" id="CM041546">
    <property type="protein sequence ID" value="KAI3360413.1"/>
    <property type="molecule type" value="Genomic_DNA"/>
</dbReference>
<comment type="caution">
    <text evidence="1">The sequence shown here is derived from an EMBL/GenBank/DDBJ whole genome shotgun (WGS) entry which is preliminary data.</text>
</comment>
<proteinExistence type="predicted"/>
<protein>
    <submittedName>
        <fullName evidence="1">Uncharacterized protein</fullName>
    </submittedName>
</protein>
<evidence type="ECO:0000313" key="1">
    <source>
        <dbReference type="EMBL" id="KAI3360413.1"/>
    </source>
</evidence>
<organism evidence="1 2">
    <name type="scientific">Scortum barcoo</name>
    <name type="common">barcoo grunter</name>
    <dbReference type="NCBI Taxonomy" id="214431"/>
    <lineage>
        <taxon>Eukaryota</taxon>
        <taxon>Metazoa</taxon>
        <taxon>Chordata</taxon>
        <taxon>Craniata</taxon>
        <taxon>Vertebrata</taxon>
        <taxon>Euteleostomi</taxon>
        <taxon>Actinopterygii</taxon>
        <taxon>Neopterygii</taxon>
        <taxon>Teleostei</taxon>
        <taxon>Neoteleostei</taxon>
        <taxon>Acanthomorphata</taxon>
        <taxon>Eupercaria</taxon>
        <taxon>Centrarchiformes</taxon>
        <taxon>Terapontoidei</taxon>
        <taxon>Terapontidae</taxon>
        <taxon>Scortum</taxon>
    </lineage>
</organism>
<dbReference type="Proteomes" id="UP000831701">
    <property type="component" value="Chromosome 16"/>
</dbReference>
<gene>
    <name evidence="1" type="ORF">L3Q82_002255</name>
</gene>
<name>A0ACB8W0V5_9TELE</name>
<reference evidence="1" key="1">
    <citation type="submission" date="2022-04" db="EMBL/GenBank/DDBJ databases">
        <title>Jade perch genome.</title>
        <authorList>
            <person name="Chao B."/>
        </authorList>
    </citation>
    <scope>NUCLEOTIDE SEQUENCE</scope>
    <source>
        <strain evidence="1">CB-2022</strain>
    </source>
</reference>
<evidence type="ECO:0000313" key="2">
    <source>
        <dbReference type="Proteomes" id="UP000831701"/>
    </source>
</evidence>